<comment type="caution">
    <text evidence="1">The sequence shown here is derived from an EMBL/GenBank/DDBJ whole genome shotgun (WGS) entry which is preliminary data.</text>
</comment>
<proteinExistence type="predicted"/>
<name>D3AR98_9FIRM</name>
<gene>
    <name evidence="1" type="ORF">CLOSTHATH_06155</name>
</gene>
<dbReference type="EMBL" id="ACIO01000701">
    <property type="protein sequence ID" value="EFC95664.1"/>
    <property type="molecule type" value="Genomic_DNA"/>
</dbReference>
<accession>D3AR98</accession>
<evidence type="ECO:0000313" key="2">
    <source>
        <dbReference type="Proteomes" id="UP000004968"/>
    </source>
</evidence>
<evidence type="ECO:0000313" key="1">
    <source>
        <dbReference type="EMBL" id="EFC95664.1"/>
    </source>
</evidence>
<protein>
    <submittedName>
        <fullName evidence="1">Uncharacterized protein</fullName>
    </submittedName>
</protein>
<dbReference type="HOGENOM" id="CLU_3168968_0_0_9"/>
<reference evidence="1 2" key="1">
    <citation type="submission" date="2010-01" db="EMBL/GenBank/DDBJ databases">
        <authorList>
            <person name="Weinstock G."/>
            <person name="Sodergren E."/>
            <person name="Clifton S."/>
            <person name="Fulton L."/>
            <person name="Fulton B."/>
            <person name="Courtney L."/>
            <person name="Fronick C."/>
            <person name="Harrison M."/>
            <person name="Strong C."/>
            <person name="Farmer C."/>
            <person name="Delahaunty K."/>
            <person name="Markovic C."/>
            <person name="Hall O."/>
            <person name="Minx P."/>
            <person name="Tomlinson C."/>
            <person name="Mitreva M."/>
            <person name="Nelson J."/>
            <person name="Hou S."/>
            <person name="Wollam A."/>
            <person name="Pepin K.H."/>
            <person name="Johnson M."/>
            <person name="Bhonagiri V."/>
            <person name="Nash W.E."/>
            <person name="Warren W."/>
            <person name="Chinwalla A."/>
            <person name="Mardis E.R."/>
            <person name="Wilson R.K."/>
        </authorList>
    </citation>
    <scope>NUCLEOTIDE SEQUENCE [LARGE SCALE GENOMIC DNA]</scope>
    <source>
        <strain evidence="1 2">DSM 13479</strain>
    </source>
</reference>
<sequence>MKNGVRFIKYSSSFLFLVEFSRHLAEKGYKKGTPPRQRPFFVISCHS</sequence>
<organism evidence="1 2">
    <name type="scientific">Hungatella hathewayi DSM 13479</name>
    <dbReference type="NCBI Taxonomy" id="566550"/>
    <lineage>
        <taxon>Bacteria</taxon>
        <taxon>Bacillati</taxon>
        <taxon>Bacillota</taxon>
        <taxon>Clostridia</taxon>
        <taxon>Lachnospirales</taxon>
        <taxon>Lachnospiraceae</taxon>
        <taxon>Hungatella</taxon>
    </lineage>
</organism>
<dbReference type="Proteomes" id="UP000004968">
    <property type="component" value="Unassembled WGS sequence"/>
</dbReference>
<dbReference type="AlphaFoldDB" id="D3AR98"/>